<gene>
    <name evidence="1" type="ORF">MILVUS5_LOCUS32232</name>
</gene>
<dbReference type="EMBL" id="CASHSV030000513">
    <property type="protein sequence ID" value="CAJ2667672.1"/>
    <property type="molecule type" value="Genomic_DNA"/>
</dbReference>
<sequence>MAYLKEIRESQRANGPATILAIGTATPTNCIYQSDFTDYYFRVTKSEHMTELKAKLKRICEKSMIKKRYIHLTEKILKENPNISAYEEPSLNARQDMLVKEVPKLGEQAASKAIAEWGRPKSEITHLIFCSTSGVDMPGADYQLIKLLNLNPSIKRFMLYHQGCFAGGTVLRLAKDLAENNIGARVLVVCSEITVVTFRGPNENHLDSLVGQALFGDGASSVIVGSDPDTTIERPLFHIVSASATVLPNSEGAIEGHLREVGLTFHLKDNVPNLIGENIEKSLEETFHPLGISDWNSLFWIAHPGGPAILKKIEKTVGLNSEKLNATKHVLSEYGNMSSACVLFILDEMRRRSMEEGKLTTGDGLKWGVLFGFGPGLTMETIALHSVNIDHHN</sequence>
<protein>
    <submittedName>
        <fullName evidence="1">Uncharacterized protein</fullName>
    </submittedName>
</protein>
<evidence type="ECO:0000313" key="1">
    <source>
        <dbReference type="EMBL" id="CAJ2667672.1"/>
    </source>
</evidence>
<name>A0ACB0LDU0_TRIPR</name>
<evidence type="ECO:0000313" key="2">
    <source>
        <dbReference type="Proteomes" id="UP001177021"/>
    </source>
</evidence>
<dbReference type="Proteomes" id="UP001177021">
    <property type="component" value="Unassembled WGS sequence"/>
</dbReference>
<keyword evidence="2" id="KW-1185">Reference proteome</keyword>
<accession>A0ACB0LDU0</accession>
<proteinExistence type="predicted"/>
<organism evidence="1 2">
    <name type="scientific">Trifolium pratense</name>
    <name type="common">Red clover</name>
    <dbReference type="NCBI Taxonomy" id="57577"/>
    <lineage>
        <taxon>Eukaryota</taxon>
        <taxon>Viridiplantae</taxon>
        <taxon>Streptophyta</taxon>
        <taxon>Embryophyta</taxon>
        <taxon>Tracheophyta</taxon>
        <taxon>Spermatophyta</taxon>
        <taxon>Magnoliopsida</taxon>
        <taxon>eudicotyledons</taxon>
        <taxon>Gunneridae</taxon>
        <taxon>Pentapetalae</taxon>
        <taxon>rosids</taxon>
        <taxon>fabids</taxon>
        <taxon>Fabales</taxon>
        <taxon>Fabaceae</taxon>
        <taxon>Papilionoideae</taxon>
        <taxon>50 kb inversion clade</taxon>
        <taxon>NPAAA clade</taxon>
        <taxon>Hologalegina</taxon>
        <taxon>IRL clade</taxon>
        <taxon>Trifolieae</taxon>
        <taxon>Trifolium</taxon>
    </lineage>
</organism>
<comment type="caution">
    <text evidence="1">The sequence shown here is derived from an EMBL/GenBank/DDBJ whole genome shotgun (WGS) entry which is preliminary data.</text>
</comment>
<reference evidence="1" key="1">
    <citation type="submission" date="2023-10" db="EMBL/GenBank/DDBJ databases">
        <authorList>
            <person name="Rodriguez Cubillos JULIANA M."/>
            <person name="De Vega J."/>
        </authorList>
    </citation>
    <scope>NUCLEOTIDE SEQUENCE</scope>
</reference>